<dbReference type="EMBL" id="LAZR01004171">
    <property type="protein sequence ID" value="KKN11122.1"/>
    <property type="molecule type" value="Genomic_DNA"/>
</dbReference>
<comment type="caution">
    <text evidence="1">The sequence shown here is derived from an EMBL/GenBank/DDBJ whole genome shotgun (WGS) entry which is preliminary data.</text>
</comment>
<evidence type="ECO:0000313" key="1">
    <source>
        <dbReference type="EMBL" id="KKN11122.1"/>
    </source>
</evidence>
<proteinExistence type="predicted"/>
<accession>A0A0F9NGR2</accession>
<name>A0A0F9NGR2_9ZZZZ</name>
<protein>
    <submittedName>
        <fullName evidence="1">Uncharacterized protein</fullName>
    </submittedName>
</protein>
<organism evidence="1">
    <name type="scientific">marine sediment metagenome</name>
    <dbReference type="NCBI Taxonomy" id="412755"/>
    <lineage>
        <taxon>unclassified sequences</taxon>
        <taxon>metagenomes</taxon>
        <taxon>ecological metagenomes</taxon>
    </lineage>
</organism>
<dbReference type="AlphaFoldDB" id="A0A0F9NGR2"/>
<gene>
    <name evidence="1" type="ORF">LCGC14_1029690</name>
</gene>
<sequence length="114" mass="13235">MYKDIISLNHKNEHKDAEKEAKKIAKEICDSIINDMSKESILRHTVETKNMPDDNNYYMGSYQKPIYICEPCGLRLTTGDNKETEPCPLCGELIKMELVQFTFLQKYNYVTTSC</sequence>
<reference evidence="1" key="1">
    <citation type="journal article" date="2015" name="Nature">
        <title>Complex archaea that bridge the gap between prokaryotes and eukaryotes.</title>
        <authorList>
            <person name="Spang A."/>
            <person name="Saw J.H."/>
            <person name="Jorgensen S.L."/>
            <person name="Zaremba-Niedzwiedzka K."/>
            <person name="Martijn J."/>
            <person name="Lind A.E."/>
            <person name="van Eijk R."/>
            <person name="Schleper C."/>
            <person name="Guy L."/>
            <person name="Ettema T.J."/>
        </authorList>
    </citation>
    <scope>NUCLEOTIDE SEQUENCE</scope>
</reference>